<dbReference type="Proteomes" id="UP001310248">
    <property type="component" value="Unassembled WGS sequence"/>
</dbReference>
<dbReference type="InterPro" id="IPR006975">
    <property type="entry name" value="NifQ"/>
</dbReference>
<protein>
    <submittedName>
        <fullName evidence="1">Nitrogen fixation protein NifQ</fullName>
    </submittedName>
</protein>
<reference evidence="2" key="1">
    <citation type="submission" date="2023-07" db="EMBL/GenBank/DDBJ databases">
        <title>Draft genome sequence of Agarivorans aestuarii strain ZMCS4, a CAZymes producing bacteria isolated from the marine brown algae Clodostephus spongiosus.</title>
        <authorList>
            <person name="Lorente B."/>
            <person name="Cabral C."/>
            <person name="Frias J."/>
            <person name="Faria J."/>
            <person name="Toubarro D."/>
        </authorList>
    </citation>
    <scope>NUCLEOTIDE SEQUENCE [LARGE SCALE GENOMIC DNA]</scope>
    <source>
        <strain evidence="2">ZMCS4</strain>
    </source>
</reference>
<dbReference type="Pfam" id="PF04891">
    <property type="entry name" value="NifQ"/>
    <property type="match status" value="1"/>
</dbReference>
<sequence>MESQIVQETQQPMSEAWLQALSRVCPPMSLHNRNWFKQIIHSQLNGQAELPYGLGLDNASYMDLKRAIASDDLSKQELLWKQPFKASLRKRAQVLEEVFDLRMQERNELSSLLFAHCNDKVPFAFQMAIVVATACLSQSHLWHSLGLRNRSELGDLLKYNFPLLHQQNTNNMRWKRFFYRQLCQQGGDYVCRAPSCQECTSYSECFV</sequence>
<dbReference type="RefSeq" id="WP_329774611.1">
    <property type="nucleotide sequence ID" value="NZ_JAYDYW010000004.1"/>
</dbReference>
<organism evidence="1 2">
    <name type="scientific">Agarivorans aestuarii</name>
    <dbReference type="NCBI Taxonomy" id="1563703"/>
    <lineage>
        <taxon>Bacteria</taxon>
        <taxon>Pseudomonadati</taxon>
        <taxon>Pseudomonadota</taxon>
        <taxon>Gammaproteobacteria</taxon>
        <taxon>Alteromonadales</taxon>
        <taxon>Alteromonadaceae</taxon>
        <taxon>Agarivorans</taxon>
    </lineage>
</organism>
<evidence type="ECO:0000313" key="2">
    <source>
        <dbReference type="Proteomes" id="UP001310248"/>
    </source>
</evidence>
<proteinExistence type="predicted"/>
<accession>A0ABU7G253</accession>
<reference evidence="1 2" key="2">
    <citation type="submission" date="2023-12" db="EMBL/GenBank/DDBJ databases">
        <authorList>
            <consortium name="Cladostephus spongiosus"/>
            <person name="Lorente B."/>
            <person name="Cabral C."/>
            <person name="Frias J."/>
            <person name="Faria J."/>
            <person name="Toubarro D."/>
        </authorList>
    </citation>
    <scope>NUCLEOTIDE SEQUENCE [LARGE SCALE GENOMIC DNA]</scope>
    <source>
        <strain evidence="1 2">ZMCS4</strain>
    </source>
</reference>
<evidence type="ECO:0000313" key="1">
    <source>
        <dbReference type="EMBL" id="MEE1673271.1"/>
    </source>
</evidence>
<keyword evidence="2" id="KW-1185">Reference proteome</keyword>
<dbReference type="EMBL" id="JAYDYW010000004">
    <property type="protein sequence ID" value="MEE1673271.1"/>
    <property type="molecule type" value="Genomic_DNA"/>
</dbReference>
<name>A0ABU7G253_9ALTE</name>
<comment type="caution">
    <text evidence="1">The sequence shown here is derived from an EMBL/GenBank/DDBJ whole genome shotgun (WGS) entry which is preliminary data.</text>
</comment>
<gene>
    <name evidence="1" type="ORF">SNR37_002685</name>
</gene>